<feature type="compositionally biased region" description="Polar residues" evidence="1">
    <location>
        <begin position="215"/>
        <end position="227"/>
    </location>
</feature>
<evidence type="ECO:0000313" key="2">
    <source>
        <dbReference type="EMBL" id="GJJ75774.1"/>
    </source>
</evidence>
<feature type="region of interest" description="Disordered" evidence="1">
    <location>
        <begin position="205"/>
        <end position="244"/>
    </location>
</feature>
<dbReference type="Proteomes" id="UP000827284">
    <property type="component" value="Unassembled WGS sequence"/>
</dbReference>
<organism evidence="2 3">
    <name type="scientific">Entomortierella parvispora</name>
    <dbReference type="NCBI Taxonomy" id="205924"/>
    <lineage>
        <taxon>Eukaryota</taxon>
        <taxon>Fungi</taxon>
        <taxon>Fungi incertae sedis</taxon>
        <taxon>Mucoromycota</taxon>
        <taxon>Mortierellomycotina</taxon>
        <taxon>Mortierellomycetes</taxon>
        <taxon>Mortierellales</taxon>
        <taxon>Mortierellaceae</taxon>
        <taxon>Entomortierella</taxon>
    </lineage>
</organism>
<gene>
    <name evidence="2" type="ORF">EMPS_08132</name>
</gene>
<feature type="region of interest" description="Disordered" evidence="1">
    <location>
        <begin position="406"/>
        <end position="429"/>
    </location>
</feature>
<evidence type="ECO:0000256" key="1">
    <source>
        <dbReference type="SAM" id="MobiDB-lite"/>
    </source>
</evidence>
<sequence length="548" mass="60084">MAGPPSASTLIPVQPSEHVFVLILEQFWGDGISKREIRTVYTTAADANAACQDYLLRTWPRDQFSLYEIGASPQQPELSKVSAQINTDRFHVWVERHSWEGTLDFSSKAIAKRAGKGPNAYILQRTIKDASGGKRRSTTRGIFATYQLAKQALAQEQPPSEWSSNEGYVVETHGEYAHALSPSGKTAWLFIEIRPLYMTYQPMDQEEQEQLHAQGASSSHIGTSASHPISLDHGDDSITGTPVASIPPSPSFDFSIHRSGSLRPFHLDNPSSPMQSNPDEAGAFVYLVLQLKTIPYTPPILTVEAVAYEIEVANRVGIALLEGFGGPAYVFEPILREDGCLQGTIELRSRDEGLTVWVEKRAVVLGELDLELLSEPGSIPSNLNKLPHSPLRTHYERDIISTPSSALGLGSHKREEPEGGFDDPMPISPQAKTARISKKIDGRFKVVESTHSTLSTIATSATATSSEATATTTEDIHRSIVDSSEEVTAAVLKARVRFYHSVTNCDLDAVEIQDELDKEDVRTIQAKSRSNPSLFLLKVKVQEGPASE</sequence>
<keyword evidence="3" id="KW-1185">Reference proteome</keyword>
<proteinExistence type="predicted"/>
<accession>A0A9P3LZ13</accession>
<evidence type="ECO:0000313" key="3">
    <source>
        <dbReference type="Proteomes" id="UP000827284"/>
    </source>
</evidence>
<reference evidence="2" key="2">
    <citation type="journal article" date="2022" name="Microbiol. Resour. Announc.">
        <title>Whole-Genome Sequence of Entomortierella parvispora E1425, a Mucoromycotan Fungus Associated with Burkholderiaceae-Related Endosymbiotic Bacteria.</title>
        <authorList>
            <person name="Herlambang A."/>
            <person name="Guo Y."/>
            <person name="Takashima Y."/>
            <person name="Narisawa K."/>
            <person name="Ohta H."/>
            <person name="Nishizawa T."/>
        </authorList>
    </citation>
    <scope>NUCLEOTIDE SEQUENCE</scope>
    <source>
        <strain evidence="2">E1425</strain>
    </source>
</reference>
<name>A0A9P3LZ13_9FUNG</name>
<dbReference type="OrthoDB" id="2425073at2759"/>
<dbReference type="EMBL" id="BQFW01000011">
    <property type="protein sequence ID" value="GJJ75774.1"/>
    <property type="molecule type" value="Genomic_DNA"/>
</dbReference>
<reference evidence="2" key="1">
    <citation type="submission" date="2021-11" db="EMBL/GenBank/DDBJ databases">
        <authorList>
            <person name="Herlambang A."/>
            <person name="Guo Y."/>
            <person name="Takashima Y."/>
            <person name="Nishizawa T."/>
        </authorList>
    </citation>
    <scope>NUCLEOTIDE SEQUENCE</scope>
    <source>
        <strain evidence="2">E1425</strain>
    </source>
</reference>
<dbReference type="AlphaFoldDB" id="A0A9P3LZ13"/>
<protein>
    <submittedName>
        <fullName evidence="2">Uncharacterized protein</fullName>
    </submittedName>
</protein>
<comment type="caution">
    <text evidence="2">The sequence shown here is derived from an EMBL/GenBank/DDBJ whole genome shotgun (WGS) entry which is preliminary data.</text>
</comment>